<keyword evidence="4 8" id="KW-0276">Fatty acid metabolism</keyword>
<comment type="cofactor">
    <cofactor evidence="8">
        <name>Mg(2+)</name>
        <dbReference type="ChEBI" id="CHEBI:18420"/>
    </cofactor>
</comment>
<dbReference type="InterPro" id="IPR002582">
    <property type="entry name" value="ACPS"/>
</dbReference>
<evidence type="ECO:0000313" key="11">
    <source>
        <dbReference type="Proteomes" id="UP000316598"/>
    </source>
</evidence>
<evidence type="ECO:0000256" key="6">
    <source>
        <dbReference type="ARBA" id="ARBA00023098"/>
    </source>
</evidence>
<reference evidence="10 11" key="1">
    <citation type="submission" date="2019-02" db="EMBL/GenBank/DDBJ databases">
        <title>Deep-cultivation of Planctomycetes and their phenomic and genomic characterization uncovers novel biology.</title>
        <authorList>
            <person name="Wiegand S."/>
            <person name="Jogler M."/>
            <person name="Boedeker C."/>
            <person name="Pinto D."/>
            <person name="Vollmers J."/>
            <person name="Rivas-Marin E."/>
            <person name="Kohn T."/>
            <person name="Peeters S.H."/>
            <person name="Heuer A."/>
            <person name="Rast P."/>
            <person name="Oberbeckmann S."/>
            <person name="Bunk B."/>
            <person name="Jeske O."/>
            <person name="Meyerdierks A."/>
            <person name="Storesund J.E."/>
            <person name="Kallscheuer N."/>
            <person name="Luecker S."/>
            <person name="Lage O.M."/>
            <person name="Pohl T."/>
            <person name="Merkel B.J."/>
            <person name="Hornburger P."/>
            <person name="Mueller R.-W."/>
            <person name="Bruemmer F."/>
            <person name="Labrenz M."/>
            <person name="Spormann A.M."/>
            <person name="Op Den Camp H."/>
            <person name="Overmann J."/>
            <person name="Amann R."/>
            <person name="Jetten M.S.M."/>
            <person name="Mascher T."/>
            <person name="Medema M.H."/>
            <person name="Devos D.P."/>
            <person name="Kaster A.-K."/>
            <person name="Ovreas L."/>
            <person name="Rohde M."/>
            <person name="Galperin M.Y."/>
            <person name="Jogler C."/>
        </authorList>
    </citation>
    <scope>NUCLEOTIDE SEQUENCE [LARGE SCALE GENOMIC DNA]</scope>
    <source>
        <strain evidence="10 11">Pla22</strain>
    </source>
</reference>
<organism evidence="10 11">
    <name type="scientific">Rubripirellula amarantea</name>
    <dbReference type="NCBI Taxonomy" id="2527999"/>
    <lineage>
        <taxon>Bacteria</taxon>
        <taxon>Pseudomonadati</taxon>
        <taxon>Planctomycetota</taxon>
        <taxon>Planctomycetia</taxon>
        <taxon>Pirellulales</taxon>
        <taxon>Pirellulaceae</taxon>
        <taxon>Rubripirellula</taxon>
    </lineage>
</organism>
<dbReference type="InterPro" id="IPR004568">
    <property type="entry name" value="Ppantetheine-prot_Trfase_dom"/>
</dbReference>
<evidence type="ECO:0000256" key="8">
    <source>
        <dbReference type="HAMAP-Rule" id="MF_00101"/>
    </source>
</evidence>
<dbReference type="EMBL" id="SJPI01000001">
    <property type="protein sequence ID" value="TWT52839.1"/>
    <property type="molecule type" value="Genomic_DNA"/>
</dbReference>
<comment type="catalytic activity">
    <reaction evidence="8">
        <text>apo-[ACP] + CoA = holo-[ACP] + adenosine 3',5'-bisphosphate + H(+)</text>
        <dbReference type="Rhea" id="RHEA:12068"/>
        <dbReference type="Rhea" id="RHEA-COMP:9685"/>
        <dbReference type="Rhea" id="RHEA-COMP:9690"/>
        <dbReference type="ChEBI" id="CHEBI:15378"/>
        <dbReference type="ChEBI" id="CHEBI:29999"/>
        <dbReference type="ChEBI" id="CHEBI:57287"/>
        <dbReference type="ChEBI" id="CHEBI:58343"/>
        <dbReference type="ChEBI" id="CHEBI:64479"/>
        <dbReference type="EC" id="2.7.8.7"/>
    </reaction>
</comment>
<feature type="domain" description="4'-phosphopantetheinyl transferase" evidence="9">
    <location>
        <begin position="5"/>
        <end position="114"/>
    </location>
</feature>
<dbReference type="GO" id="GO:0006633">
    <property type="term" value="P:fatty acid biosynthetic process"/>
    <property type="evidence" value="ECO:0007669"/>
    <property type="project" value="UniProtKB-UniRule"/>
</dbReference>
<dbReference type="SUPFAM" id="SSF56214">
    <property type="entry name" value="4'-phosphopantetheinyl transferase"/>
    <property type="match status" value="1"/>
</dbReference>
<protein>
    <recommendedName>
        <fullName evidence="8">Holo-[acyl-carrier-protein] synthase</fullName>
        <shortName evidence="8">Holo-ACP synthase</shortName>
        <ecNumber evidence="8">2.7.8.7</ecNumber>
    </recommendedName>
    <alternativeName>
        <fullName evidence="8">4'-phosphopantetheinyl transferase AcpS</fullName>
    </alternativeName>
</protein>
<proteinExistence type="inferred from homology"/>
<comment type="function">
    <text evidence="8">Transfers the 4'-phosphopantetheine moiety from coenzyme A to a Ser of acyl-carrier-protein.</text>
</comment>
<keyword evidence="8" id="KW-0963">Cytoplasm</keyword>
<dbReference type="RefSeq" id="WP_146513150.1">
    <property type="nucleotide sequence ID" value="NZ_SJPI01000001.1"/>
</dbReference>
<comment type="similarity">
    <text evidence="8">Belongs to the P-Pant transferase superfamily. AcpS family.</text>
</comment>
<dbReference type="GO" id="GO:0000287">
    <property type="term" value="F:magnesium ion binding"/>
    <property type="evidence" value="ECO:0007669"/>
    <property type="project" value="UniProtKB-UniRule"/>
</dbReference>
<dbReference type="HAMAP" id="MF_00101">
    <property type="entry name" value="AcpS"/>
    <property type="match status" value="1"/>
</dbReference>
<evidence type="ECO:0000256" key="2">
    <source>
        <dbReference type="ARBA" id="ARBA00022679"/>
    </source>
</evidence>
<dbReference type="GO" id="GO:0005737">
    <property type="term" value="C:cytoplasm"/>
    <property type="evidence" value="ECO:0007669"/>
    <property type="project" value="UniProtKB-SubCell"/>
</dbReference>
<dbReference type="NCBIfam" id="TIGR00556">
    <property type="entry name" value="pantethn_trn"/>
    <property type="match status" value="1"/>
</dbReference>
<keyword evidence="5 8" id="KW-0460">Magnesium</keyword>
<comment type="caution">
    <text evidence="10">The sequence shown here is derived from an EMBL/GenBank/DDBJ whole genome shotgun (WGS) entry which is preliminary data.</text>
</comment>
<keyword evidence="1 8" id="KW-0444">Lipid biosynthesis</keyword>
<dbReference type="Proteomes" id="UP000316598">
    <property type="component" value="Unassembled WGS sequence"/>
</dbReference>
<evidence type="ECO:0000259" key="9">
    <source>
        <dbReference type="Pfam" id="PF01648"/>
    </source>
</evidence>
<evidence type="ECO:0000256" key="4">
    <source>
        <dbReference type="ARBA" id="ARBA00022832"/>
    </source>
</evidence>
<keyword evidence="7 8" id="KW-0275">Fatty acid biosynthesis</keyword>
<dbReference type="Gene3D" id="3.90.470.20">
    <property type="entry name" value="4'-phosphopantetheinyl transferase domain"/>
    <property type="match status" value="1"/>
</dbReference>
<feature type="binding site" evidence="8">
    <location>
        <position position="58"/>
    </location>
    <ligand>
        <name>Mg(2+)</name>
        <dbReference type="ChEBI" id="CHEBI:18420"/>
    </ligand>
</feature>
<keyword evidence="3 8" id="KW-0479">Metal-binding</keyword>
<keyword evidence="6 8" id="KW-0443">Lipid metabolism</keyword>
<evidence type="ECO:0000256" key="1">
    <source>
        <dbReference type="ARBA" id="ARBA00022516"/>
    </source>
</evidence>
<dbReference type="InterPro" id="IPR037143">
    <property type="entry name" value="4-PPantetheinyl_Trfase_dom_sf"/>
</dbReference>
<dbReference type="GO" id="GO:0008897">
    <property type="term" value="F:holo-[acyl-carrier-protein] synthase activity"/>
    <property type="evidence" value="ECO:0007669"/>
    <property type="project" value="UniProtKB-UniRule"/>
</dbReference>
<name>A0A5C5WRL8_9BACT</name>
<dbReference type="AlphaFoldDB" id="A0A5C5WRL8"/>
<dbReference type="OrthoDB" id="517356at2"/>
<keyword evidence="11" id="KW-1185">Reference proteome</keyword>
<dbReference type="InterPro" id="IPR008278">
    <property type="entry name" value="4-PPantetheinyl_Trfase_dom"/>
</dbReference>
<evidence type="ECO:0000256" key="3">
    <source>
        <dbReference type="ARBA" id="ARBA00022723"/>
    </source>
</evidence>
<accession>A0A5C5WRL8</accession>
<comment type="subcellular location">
    <subcellularLocation>
        <location evidence="8">Cytoplasm</location>
    </subcellularLocation>
</comment>
<evidence type="ECO:0000313" key="10">
    <source>
        <dbReference type="EMBL" id="TWT52839.1"/>
    </source>
</evidence>
<dbReference type="EC" id="2.7.8.7" evidence="8"/>
<evidence type="ECO:0000256" key="7">
    <source>
        <dbReference type="ARBA" id="ARBA00023160"/>
    </source>
</evidence>
<dbReference type="Pfam" id="PF01648">
    <property type="entry name" value="ACPS"/>
    <property type="match status" value="1"/>
</dbReference>
<evidence type="ECO:0000256" key="5">
    <source>
        <dbReference type="ARBA" id="ARBA00022842"/>
    </source>
</evidence>
<feature type="binding site" evidence="8">
    <location>
        <position position="9"/>
    </location>
    <ligand>
        <name>Mg(2+)</name>
        <dbReference type="ChEBI" id="CHEBI:18420"/>
    </ligand>
</feature>
<sequence>MAILGIGTEIIECLRIQKMIEAHGEQFLERVYTAGEIAYCLGAVNSNLNFAKRWAAKEATMKAMRCRNQGVRWIDIEVVMIVGEGPSLELAGAAVDWAEQVGIEKLHIAMGGCRTHATAYVLATDELE</sequence>
<keyword evidence="2 8" id="KW-0808">Transferase</keyword>
<gene>
    <name evidence="8 10" type="primary">acpS</name>
    <name evidence="10" type="ORF">Pla22_04670</name>
</gene>